<evidence type="ECO:0000313" key="8">
    <source>
        <dbReference type="Proteomes" id="UP000640333"/>
    </source>
</evidence>
<keyword evidence="8" id="KW-1185">Reference proteome</keyword>
<evidence type="ECO:0000256" key="2">
    <source>
        <dbReference type="ARBA" id="ARBA00008639"/>
    </source>
</evidence>
<name>A0A8J7FH84_9GAMM</name>
<dbReference type="SUPFAM" id="SSF53686">
    <property type="entry name" value="Tryptophan synthase beta subunit-like PLP-dependent enzymes"/>
    <property type="match status" value="1"/>
</dbReference>
<comment type="caution">
    <text evidence="7">The sequence shown here is derived from an EMBL/GenBank/DDBJ whole genome shotgun (WGS) entry which is preliminary data.</text>
</comment>
<protein>
    <submittedName>
        <fullName evidence="7">Pyridoxal-phosphate dependent enzyme</fullName>
    </submittedName>
</protein>
<keyword evidence="3 5" id="KW-0663">Pyridoxal phosphate</keyword>
<feature type="active site" description="Nucleophile" evidence="4">
    <location>
        <position position="70"/>
    </location>
</feature>
<dbReference type="PANTHER" id="PTHR43780:SF2">
    <property type="entry name" value="1-AMINOCYCLOPROPANE-1-CARBOXYLATE DEAMINASE-RELATED"/>
    <property type="match status" value="1"/>
</dbReference>
<proteinExistence type="inferred from homology"/>
<reference evidence="7" key="1">
    <citation type="submission" date="2020-10" db="EMBL/GenBank/DDBJ databases">
        <title>Bacterium isolated from coastal waters sediment.</title>
        <authorList>
            <person name="Chen R.-J."/>
            <person name="Lu D.-C."/>
            <person name="Zhu K.-L."/>
            <person name="Du Z.-J."/>
        </authorList>
    </citation>
    <scope>NUCLEOTIDE SEQUENCE</scope>
    <source>
        <strain evidence="7">N1Y112</strain>
    </source>
</reference>
<gene>
    <name evidence="7" type="ORF">IOQ59_18970</name>
</gene>
<comment type="cofactor">
    <cofactor evidence="1">
        <name>pyridoxal 5'-phosphate</name>
        <dbReference type="ChEBI" id="CHEBI:597326"/>
    </cofactor>
</comment>
<dbReference type="PANTHER" id="PTHR43780">
    <property type="entry name" value="1-AMINOCYCLOPROPANE-1-CARBOXYLATE DEAMINASE-RELATED"/>
    <property type="match status" value="1"/>
</dbReference>
<dbReference type="InterPro" id="IPR001926">
    <property type="entry name" value="TrpB-like_PALP"/>
</dbReference>
<organism evidence="7 8">
    <name type="scientific">Pontibacterium sinense</name>
    <dbReference type="NCBI Taxonomy" id="2781979"/>
    <lineage>
        <taxon>Bacteria</taxon>
        <taxon>Pseudomonadati</taxon>
        <taxon>Pseudomonadota</taxon>
        <taxon>Gammaproteobacteria</taxon>
        <taxon>Oceanospirillales</taxon>
        <taxon>Oceanospirillaceae</taxon>
        <taxon>Pontibacterium</taxon>
    </lineage>
</organism>
<evidence type="ECO:0000256" key="3">
    <source>
        <dbReference type="ARBA" id="ARBA00022898"/>
    </source>
</evidence>
<evidence type="ECO:0000259" key="6">
    <source>
        <dbReference type="Pfam" id="PF00291"/>
    </source>
</evidence>
<dbReference type="EMBL" id="JADEYS010000025">
    <property type="protein sequence ID" value="MBE9399349.1"/>
    <property type="molecule type" value="Genomic_DNA"/>
</dbReference>
<comment type="similarity">
    <text evidence="2">Belongs to the ACC deaminase/D-cysteine desulfhydrase family.</text>
</comment>
<evidence type="ECO:0000256" key="5">
    <source>
        <dbReference type="PIRSR" id="PIRSR006278-2"/>
    </source>
</evidence>
<dbReference type="InterPro" id="IPR036052">
    <property type="entry name" value="TrpB-like_PALP_sf"/>
</dbReference>
<evidence type="ECO:0000256" key="1">
    <source>
        <dbReference type="ARBA" id="ARBA00001933"/>
    </source>
</evidence>
<sequence>MSYIDPNQSMRLDQVKLPVCAEQGISLYLLRMDLIHPQVSGNKWFKLRQNLLEAKASDCERVISFGGAYSNHLHALAWAGHEMGIQTLGIVRGEPEYAGNPTLSDAQRWGMTLKFVSRSEYRLREDILYHKALCSTYPGSRIVPEGGSNALAVRGFSDLFDHDCWRVLPEPDLLVSACGTGGTLAGLIAAKPAVTDVLGIPVLKGGGFLKHDVQSLLAAVEAGSVSNWQLDLDGHEGGYAKLSAELIEFMHQFEMQTKIELDPVYTGKMMFRLHKLIAQGKFSRGTKIVAIHTGGLQGRRGFLERGLL</sequence>
<dbReference type="GO" id="GO:0019148">
    <property type="term" value="F:D-cysteine desulfhydrase activity"/>
    <property type="evidence" value="ECO:0007669"/>
    <property type="project" value="TreeGrafter"/>
</dbReference>
<dbReference type="PIRSF" id="PIRSF006278">
    <property type="entry name" value="ACCD_DCysDesulf"/>
    <property type="match status" value="1"/>
</dbReference>
<dbReference type="Proteomes" id="UP000640333">
    <property type="component" value="Unassembled WGS sequence"/>
</dbReference>
<feature type="domain" description="Tryptophan synthase beta chain-like PALP" evidence="6">
    <location>
        <begin position="23"/>
        <end position="294"/>
    </location>
</feature>
<dbReference type="Gene3D" id="3.40.50.1100">
    <property type="match status" value="2"/>
</dbReference>
<feature type="modified residue" description="N6-(pyridoxal phosphate)lysine" evidence="5">
    <location>
        <position position="43"/>
    </location>
</feature>
<evidence type="ECO:0000313" key="7">
    <source>
        <dbReference type="EMBL" id="MBE9399349.1"/>
    </source>
</evidence>
<dbReference type="RefSeq" id="WP_193955041.1">
    <property type="nucleotide sequence ID" value="NZ_JADEYS010000025.1"/>
</dbReference>
<dbReference type="Pfam" id="PF00291">
    <property type="entry name" value="PALP"/>
    <property type="match status" value="1"/>
</dbReference>
<accession>A0A8J7FH84</accession>
<evidence type="ECO:0000256" key="4">
    <source>
        <dbReference type="PIRSR" id="PIRSR006278-1"/>
    </source>
</evidence>
<dbReference type="InterPro" id="IPR027278">
    <property type="entry name" value="ACCD_DCysDesulf"/>
</dbReference>
<dbReference type="AlphaFoldDB" id="A0A8J7FH84"/>